<reference evidence="2 3" key="1">
    <citation type="submission" date="2018-11" db="EMBL/GenBank/DDBJ databases">
        <title>Parancylomarina longa gen. nov., sp. nov., isolated from sediments of southern Okinawa.</title>
        <authorList>
            <person name="Fu T."/>
        </authorList>
    </citation>
    <scope>NUCLEOTIDE SEQUENCE [LARGE SCALE GENOMIC DNA]</scope>
    <source>
        <strain evidence="2 3">T3-2 S1-C</strain>
    </source>
</reference>
<dbReference type="GO" id="GO:0016747">
    <property type="term" value="F:acyltransferase activity, transferring groups other than amino-acyl groups"/>
    <property type="evidence" value="ECO:0007669"/>
    <property type="project" value="InterPro"/>
</dbReference>
<dbReference type="PANTHER" id="PTHR43328">
    <property type="entry name" value="ACETYLTRANSFERASE-RELATED"/>
    <property type="match status" value="1"/>
</dbReference>
<dbReference type="PROSITE" id="PS51186">
    <property type="entry name" value="GNAT"/>
    <property type="match status" value="1"/>
</dbReference>
<protein>
    <submittedName>
        <fullName evidence="2">N-acetyltransferase</fullName>
    </submittedName>
</protein>
<dbReference type="OrthoDB" id="9788916at2"/>
<dbReference type="InterPro" id="IPR000182">
    <property type="entry name" value="GNAT_dom"/>
</dbReference>
<evidence type="ECO:0000259" key="1">
    <source>
        <dbReference type="PROSITE" id="PS51186"/>
    </source>
</evidence>
<keyword evidence="2" id="KW-0808">Transferase</keyword>
<dbReference type="PANTHER" id="PTHR43328:SF1">
    <property type="entry name" value="N-ACETYLTRANSFERASE DOMAIN-CONTAINING PROTEIN"/>
    <property type="match status" value="1"/>
</dbReference>
<accession>A0A434AXF0</accession>
<dbReference type="Proteomes" id="UP000282985">
    <property type="component" value="Unassembled WGS sequence"/>
</dbReference>
<dbReference type="AlphaFoldDB" id="A0A434AXF0"/>
<evidence type="ECO:0000313" key="3">
    <source>
        <dbReference type="Proteomes" id="UP000282985"/>
    </source>
</evidence>
<name>A0A434AXF0_9BACT</name>
<dbReference type="InterPro" id="IPR016181">
    <property type="entry name" value="Acyl_CoA_acyltransferase"/>
</dbReference>
<dbReference type="Pfam" id="PF13302">
    <property type="entry name" value="Acetyltransf_3"/>
    <property type="match status" value="1"/>
</dbReference>
<feature type="domain" description="N-acetyltransferase" evidence="1">
    <location>
        <begin position="39"/>
        <end position="190"/>
    </location>
</feature>
<organism evidence="2 3">
    <name type="scientific">Ancylomarina longa</name>
    <dbReference type="NCBI Taxonomy" id="2487017"/>
    <lineage>
        <taxon>Bacteria</taxon>
        <taxon>Pseudomonadati</taxon>
        <taxon>Bacteroidota</taxon>
        <taxon>Bacteroidia</taxon>
        <taxon>Marinilabiliales</taxon>
        <taxon>Marinifilaceae</taxon>
        <taxon>Ancylomarina</taxon>
    </lineage>
</organism>
<evidence type="ECO:0000313" key="2">
    <source>
        <dbReference type="EMBL" id="RUT79216.1"/>
    </source>
</evidence>
<sequence length="193" mass="22056">MVLSGFLQNLYITKNKLAQPVDKQKFILRKWKSGDAQAIVKHANNKNIAKFLRDSFPSPYTFVDASHWIQYANCGVNGVQLAIVVNEEVIGCVGVEIKDDVYRKSAELGYWLGEDYWNKGIMTKAVKQMVEYAFLNLNIVRLFAYVFEGNNASCRVLEKAGFILESIQKMAIYKNGKLKDQLIYAMVRLEEVK</sequence>
<proteinExistence type="predicted"/>
<dbReference type="Gene3D" id="3.40.630.30">
    <property type="match status" value="1"/>
</dbReference>
<dbReference type="CDD" id="cd04301">
    <property type="entry name" value="NAT_SF"/>
    <property type="match status" value="1"/>
</dbReference>
<dbReference type="EMBL" id="RJJX01000004">
    <property type="protein sequence ID" value="RUT79216.1"/>
    <property type="molecule type" value="Genomic_DNA"/>
</dbReference>
<gene>
    <name evidence="2" type="ORF">DLK05_05210</name>
</gene>
<comment type="caution">
    <text evidence="2">The sequence shown here is derived from an EMBL/GenBank/DDBJ whole genome shotgun (WGS) entry which is preliminary data.</text>
</comment>
<keyword evidence="3" id="KW-1185">Reference proteome</keyword>
<dbReference type="SUPFAM" id="SSF55729">
    <property type="entry name" value="Acyl-CoA N-acyltransferases (Nat)"/>
    <property type="match status" value="1"/>
</dbReference>